<dbReference type="SUPFAM" id="SSF53383">
    <property type="entry name" value="PLP-dependent transferases"/>
    <property type="match status" value="1"/>
</dbReference>
<dbReference type="GO" id="GO:0030170">
    <property type="term" value="F:pyridoxal phosphate binding"/>
    <property type="evidence" value="ECO:0007669"/>
    <property type="project" value="InterPro"/>
</dbReference>
<feature type="modified residue" description="N6-(pyridoxal phosphate)lysine" evidence="16">
    <location>
        <position position="349"/>
    </location>
</feature>
<comment type="similarity">
    <text evidence="13">Belongs to the group II decarboxylase family. Sphingosine-1-phosphate lyase subfamily.</text>
</comment>
<evidence type="ECO:0000256" key="1">
    <source>
        <dbReference type="ARBA" id="ARBA00001933"/>
    </source>
</evidence>
<dbReference type="InterPro" id="IPR015424">
    <property type="entry name" value="PyrdxlP-dep_Trfase"/>
</dbReference>
<dbReference type="EC" id="4.1.2.27" evidence="14"/>
<dbReference type="FunFam" id="3.90.1150.10:FF:000247">
    <property type="entry name" value="Sphingosine phosphate lyase, putative"/>
    <property type="match status" value="1"/>
</dbReference>
<evidence type="ECO:0000256" key="16">
    <source>
        <dbReference type="PIRSR" id="PIRSR602129-50"/>
    </source>
</evidence>
<dbReference type="Proteomes" id="UP000549394">
    <property type="component" value="Unassembled WGS sequence"/>
</dbReference>
<organism evidence="18 19">
    <name type="scientific">Dimorphilus gyrociliatus</name>
    <dbReference type="NCBI Taxonomy" id="2664684"/>
    <lineage>
        <taxon>Eukaryota</taxon>
        <taxon>Metazoa</taxon>
        <taxon>Spiralia</taxon>
        <taxon>Lophotrochozoa</taxon>
        <taxon>Annelida</taxon>
        <taxon>Polychaeta</taxon>
        <taxon>Polychaeta incertae sedis</taxon>
        <taxon>Dinophilidae</taxon>
        <taxon>Dimorphilus</taxon>
    </lineage>
</organism>
<evidence type="ECO:0000256" key="17">
    <source>
        <dbReference type="RuleBase" id="RU000382"/>
    </source>
</evidence>
<dbReference type="Gene3D" id="3.40.640.10">
    <property type="entry name" value="Type I PLP-dependent aspartate aminotransferase-like (Major domain)"/>
    <property type="match status" value="1"/>
</dbReference>
<evidence type="ECO:0000313" key="19">
    <source>
        <dbReference type="Proteomes" id="UP000549394"/>
    </source>
</evidence>
<keyword evidence="9" id="KW-1133">Transmembrane helix</keyword>
<comment type="subcellular location">
    <subcellularLocation>
        <location evidence="2">Endoplasmic reticulum membrane</location>
        <topology evidence="2">Single-pass membrane protein</topology>
    </subcellularLocation>
</comment>
<dbReference type="GO" id="GO:0030149">
    <property type="term" value="P:sphingolipid catabolic process"/>
    <property type="evidence" value="ECO:0007669"/>
    <property type="project" value="TreeGrafter"/>
</dbReference>
<dbReference type="Gene3D" id="3.90.1150.10">
    <property type="entry name" value="Aspartate Aminotransferase, domain 1"/>
    <property type="match status" value="1"/>
</dbReference>
<comment type="pathway">
    <text evidence="4">Sphingolipid metabolism.</text>
</comment>
<dbReference type="OrthoDB" id="10254570at2759"/>
<protein>
    <recommendedName>
        <fullName evidence="14">sphinganine-1-phosphate aldolase</fullName>
        <ecNumber evidence="14">4.1.2.27</ecNumber>
    </recommendedName>
    <alternativeName>
        <fullName evidence="15">Sphingosine-1-phosphate aldolase</fullName>
    </alternativeName>
</protein>
<keyword evidence="5" id="KW-0812">Transmembrane</keyword>
<dbReference type="PANTHER" id="PTHR42735">
    <property type="match status" value="1"/>
</dbReference>
<dbReference type="Pfam" id="PF00282">
    <property type="entry name" value="Pyridoxal_deC"/>
    <property type="match status" value="1"/>
</dbReference>
<dbReference type="InterPro" id="IPR050477">
    <property type="entry name" value="GrpII_AminoAcid_Decarb"/>
</dbReference>
<gene>
    <name evidence="18" type="ORF">DGYR_LOCUS11457</name>
</gene>
<evidence type="ECO:0000256" key="5">
    <source>
        <dbReference type="ARBA" id="ARBA00022692"/>
    </source>
</evidence>
<evidence type="ECO:0000256" key="6">
    <source>
        <dbReference type="ARBA" id="ARBA00022824"/>
    </source>
</evidence>
<dbReference type="GO" id="GO:0008117">
    <property type="term" value="F:sphinganine-1-phosphate aldolase activity"/>
    <property type="evidence" value="ECO:0007669"/>
    <property type="project" value="UniProtKB-EC"/>
</dbReference>
<dbReference type="EMBL" id="CAJFCJ010000019">
    <property type="protein sequence ID" value="CAD5123824.1"/>
    <property type="molecule type" value="Genomic_DNA"/>
</dbReference>
<sequence>MQAKSSYEDIMEFAGPIKDGIFEFIQSLENFLSPFDRWKILFVSAFVTYYVVQFLNMQSDGIYNGLKNFVFKWYRRLPIIKGIVQKKLKKTYDDMEHSINKTCANVPYLMELPDKKMTHEQVINLAKKYRNMGNVEWNSGRCSGTVYSGEEDLTKLATEIYGMFAWSNPLHADVFPDVRKMEAEVVRMCCNLFNGSKESCGTMTSGGTESIMLACKVYRDLAYERGIQKPEILCAVSAHAAFDKSAEYFRMKIVHVPVDKSGAVDIGKMRQKINRNTCMLVGSAPSFPHGIIDPMIEIAKLGKRYNIPVHTDCCLGGFIVPFMDKAGYPIRPFDFRLDGVTSISADTHKYGYAPKGSSVILYKEKKYLRKQIFSAVDWPGGIYASPTFAGSRAGAIIAACWATMLYMGEKGYVESTKAILDCRADMEKKLRKIKGIYVIGKPEATVIAIASDDFNIYRLSDAMTKLGWNLNALQYPSSIHICLTLTHTKQGVVDKFIKDINQSVSEILKNPKEELNGMAAMYGAAQSVPDRGLIGEVATSFIEACYNTNATK</sequence>
<dbReference type="GO" id="GO:0019752">
    <property type="term" value="P:carboxylic acid metabolic process"/>
    <property type="evidence" value="ECO:0007669"/>
    <property type="project" value="InterPro"/>
</dbReference>
<comment type="pathway">
    <text evidence="3">Lipid metabolism; sphingolipid metabolism.</text>
</comment>
<proteinExistence type="inferred from homology"/>
<evidence type="ECO:0000256" key="8">
    <source>
        <dbReference type="ARBA" id="ARBA00022919"/>
    </source>
</evidence>
<dbReference type="FunFam" id="6.10.140.2150:FF:000001">
    <property type="entry name" value="Sphingosine-1-phosphate lyase 1"/>
    <property type="match status" value="1"/>
</dbReference>
<accession>A0A7I8W6E8</accession>
<name>A0A7I8W6E8_9ANNE</name>
<keyword evidence="12 17" id="KW-0456">Lyase</keyword>
<keyword evidence="8" id="KW-0746">Sphingolipid metabolism</keyword>
<evidence type="ECO:0000313" key="18">
    <source>
        <dbReference type="EMBL" id="CAD5123824.1"/>
    </source>
</evidence>
<evidence type="ECO:0000256" key="3">
    <source>
        <dbReference type="ARBA" id="ARBA00004760"/>
    </source>
</evidence>
<keyword evidence="11" id="KW-0472">Membrane</keyword>
<reference evidence="18 19" key="1">
    <citation type="submission" date="2020-08" db="EMBL/GenBank/DDBJ databases">
        <authorList>
            <person name="Hejnol A."/>
        </authorList>
    </citation>
    <scope>NUCLEOTIDE SEQUENCE [LARGE SCALE GENOMIC DNA]</scope>
</reference>
<keyword evidence="6" id="KW-0256">Endoplasmic reticulum</keyword>
<evidence type="ECO:0000256" key="14">
    <source>
        <dbReference type="ARBA" id="ARBA00038965"/>
    </source>
</evidence>
<dbReference type="InterPro" id="IPR002129">
    <property type="entry name" value="PyrdxlP-dep_de-COase"/>
</dbReference>
<evidence type="ECO:0000256" key="9">
    <source>
        <dbReference type="ARBA" id="ARBA00022989"/>
    </source>
</evidence>
<comment type="cofactor">
    <cofactor evidence="1 16 17">
        <name>pyridoxal 5'-phosphate</name>
        <dbReference type="ChEBI" id="CHEBI:597326"/>
    </cofactor>
</comment>
<dbReference type="CDD" id="cd06450">
    <property type="entry name" value="DOPA_deC_like"/>
    <property type="match status" value="1"/>
</dbReference>
<evidence type="ECO:0000256" key="4">
    <source>
        <dbReference type="ARBA" id="ARBA00004991"/>
    </source>
</evidence>
<evidence type="ECO:0000256" key="11">
    <source>
        <dbReference type="ARBA" id="ARBA00023136"/>
    </source>
</evidence>
<keyword evidence="10" id="KW-0443">Lipid metabolism</keyword>
<keyword evidence="7 16" id="KW-0663">Pyridoxal phosphate</keyword>
<evidence type="ECO:0000256" key="12">
    <source>
        <dbReference type="ARBA" id="ARBA00023239"/>
    </source>
</evidence>
<dbReference type="FunFam" id="3.40.640.10:FF:000020">
    <property type="entry name" value="sphingosine-1-phosphate lyase 1"/>
    <property type="match status" value="1"/>
</dbReference>
<evidence type="ECO:0000256" key="2">
    <source>
        <dbReference type="ARBA" id="ARBA00004389"/>
    </source>
</evidence>
<dbReference type="AlphaFoldDB" id="A0A7I8W6E8"/>
<dbReference type="PANTHER" id="PTHR42735:SF6">
    <property type="entry name" value="SPHINGOSINE-1-PHOSPHATE LYASE 1"/>
    <property type="match status" value="1"/>
</dbReference>
<keyword evidence="19" id="KW-1185">Reference proteome</keyword>
<dbReference type="InterPro" id="IPR015422">
    <property type="entry name" value="PyrdxlP-dep_Trfase_small"/>
</dbReference>
<evidence type="ECO:0000256" key="15">
    <source>
        <dbReference type="ARBA" id="ARBA00042568"/>
    </source>
</evidence>
<dbReference type="Gene3D" id="6.10.140.2150">
    <property type="match status" value="1"/>
</dbReference>
<comment type="caution">
    <text evidence="18">The sequence shown here is derived from an EMBL/GenBank/DDBJ whole genome shotgun (WGS) entry which is preliminary data.</text>
</comment>
<dbReference type="GO" id="GO:0005789">
    <property type="term" value="C:endoplasmic reticulum membrane"/>
    <property type="evidence" value="ECO:0007669"/>
    <property type="project" value="UniProtKB-SubCell"/>
</dbReference>
<evidence type="ECO:0000256" key="13">
    <source>
        <dbReference type="ARBA" id="ARBA00038302"/>
    </source>
</evidence>
<dbReference type="InterPro" id="IPR015421">
    <property type="entry name" value="PyrdxlP-dep_Trfase_major"/>
</dbReference>
<evidence type="ECO:0000256" key="10">
    <source>
        <dbReference type="ARBA" id="ARBA00023098"/>
    </source>
</evidence>
<evidence type="ECO:0000256" key="7">
    <source>
        <dbReference type="ARBA" id="ARBA00022898"/>
    </source>
</evidence>